<dbReference type="EMBL" id="CAGKOT010000007">
    <property type="protein sequence ID" value="CAB5348926.1"/>
    <property type="molecule type" value="Genomic_DNA"/>
</dbReference>
<name>A0A915YWP0_9GLOM</name>
<evidence type="ECO:0000313" key="2">
    <source>
        <dbReference type="Proteomes" id="UP000684084"/>
    </source>
</evidence>
<proteinExistence type="predicted"/>
<dbReference type="Proteomes" id="UP000684084">
    <property type="component" value="Unassembled WGS sequence"/>
</dbReference>
<dbReference type="OrthoDB" id="2464083at2759"/>
<comment type="caution">
    <text evidence="1">The sequence shown here is derived from an EMBL/GenBank/DDBJ whole genome shotgun (WGS) entry which is preliminary data.</text>
</comment>
<protein>
    <submittedName>
        <fullName evidence="1">Uncharacterized protein</fullName>
    </submittedName>
</protein>
<sequence length="102" mass="11988">MSLFIIPTKRMTLADYSFCDLKDIFEWQESYFSIVSNVSDSYAESFSVNNTDIIEEDHDNILKNVGKKIREIILTLWTKTVFLGWKKELDISNITKLWISEI</sequence>
<gene>
    <name evidence="1" type="ORF">CHRIB12_LOCUS4575</name>
</gene>
<organism evidence="1 2">
    <name type="scientific">Rhizophagus irregularis</name>
    <dbReference type="NCBI Taxonomy" id="588596"/>
    <lineage>
        <taxon>Eukaryota</taxon>
        <taxon>Fungi</taxon>
        <taxon>Fungi incertae sedis</taxon>
        <taxon>Mucoromycota</taxon>
        <taxon>Glomeromycotina</taxon>
        <taxon>Glomeromycetes</taxon>
        <taxon>Glomerales</taxon>
        <taxon>Glomeraceae</taxon>
        <taxon>Rhizophagus</taxon>
    </lineage>
</organism>
<evidence type="ECO:0000313" key="1">
    <source>
        <dbReference type="EMBL" id="CAB5348926.1"/>
    </source>
</evidence>
<reference evidence="1" key="1">
    <citation type="submission" date="2020-05" db="EMBL/GenBank/DDBJ databases">
        <authorList>
            <person name="Rincon C."/>
            <person name="Sanders R I."/>
            <person name="Robbins C."/>
            <person name="Chaturvedi A."/>
        </authorList>
    </citation>
    <scope>NUCLEOTIDE SEQUENCE</scope>
    <source>
        <strain evidence="1">CHB12</strain>
    </source>
</reference>
<accession>A0A915YWP0</accession>
<dbReference type="AlphaFoldDB" id="A0A915YWP0"/>